<keyword evidence="1" id="KW-0175">Coiled coil</keyword>
<evidence type="ECO:0000313" key="2">
    <source>
        <dbReference type="EMBL" id="AKF14209.1"/>
    </source>
</evidence>
<feature type="coiled-coil region" evidence="1">
    <location>
        <begin position="79"/>
        <end position="120"/>
    </location>
</feature>
<reference evidence="2 3" key="1">
    <citation type="journal article" date="2015" name="Genome Announc.">
        <title>Genome Sequences of Mycobacteriophages Luchador and Nerujay.</title>
        <authorList>
            <person name="Pope W.H."/>
            <person name="Ahmed T."/>
            <person name="Drobitch M.K."/>
            <person name="Early D.R."/>
            <person name="Eljamri S."/>
            <person name="Kasturiarachi N.S."/>
            <person name="Klonicki E.F."/>
            <person name="Manjooran D.T."/>
            <person name="Ni Chochlain A.N."/>
            <person name="Puglionesi A.O."/>
            <person name="Rajakumar V."/>
            <person name="Shindle K.A."/>
            <person name="Tran M.T."/>
            <person name="Brown B.R."/>
            <person name="Churilla B.M."/>
            <person name="Cohen K.L."/>
            <person name="Wilkes K.E."/>
            <person name="Grubb S.R."/>
            <person name="Warner M.H."/>
            <person name="Bowman C.A."/>
            <person name="Russell D.A."/>
            <person name="Hatfull G.F."/>
        </authorList>
    </citation>
    <scope>NUCLEOTIDE SEQUENCE [LARGE SCALE GENOMIC DNA]</scope>
</reference>
<evidence type="ECO:0000256" key="1">
    <source>
        <dbReference type="SAM" id="Coils"/>
    </source>
</evidence>
<keyword evidence="3" id="KW-1185">Reference proteome</keyword>
<dbReference type="Proteomes" id="UP000207763">
    <property type="component" value="Segment"/>
</dbReference>
<gene>
    <name evidence="2" type="primary">45</name>
    <name evidence="2" type="ORF">SEA_LUCHADOR_45</name>
</gene>
<protein>
    <submittedName>
        <fullName evidence="2">Uncharacterized protein</fullName>
    </submittedName>
</protein>
<name>A0A0F6WDR8_9CAUD</name>
<dbReference type="EMBL" id="KR080193">
    <property type="protein sequence ID" value="AKF14209.1"/>
    <property type="molecule type" value="Genomic_DNA"/>
</dbReference>
<organism evidence="2 3">
    <name type="scientific">Mycobacterium phage Luchador</name>
    <dbReference type="NCBI Taxonomy" id="1647300"/>
    <lineage>
        <taxon>Viruses</taxon>
        <taxon>Duplodnaviria</taxon>
        <taxon>Heunggongvirae</taxon>
        <taxon>Uroviricota</taxon>
        <taxon>Caudoviricetes</taxon>
        <taxon>Luchadorvirus</taxon>
        <taxon>Luchadorvirus luchador</taxon>
        <taxon>Lucadorvirus luchador</taxon>
    </lineage>
</organism>
<dbReference type="RefSeq" id="YP_009203104.1">
    <property type="nucleotide sequence ID" value="NC_028849.1"/>
</dbReference>
<accession>A0A0F6WDR8</accession>
<dbReference type="OrthoDB" id="14787at10239"/>
<proteinExistence type="predicted"/>
<dbReference type="GeneID" id="26630094"/>
<evidence type="ECO:0000313" key="3">
    <source>
        <dbReference type="Proteomes" id="UP000207763"/>
    </source>
</evidence>
<dbReference type="KEGG" id="vg:26630094"/>
<sequence length="123" mass="14016">MAEHKEFFDVLYQQWALTTGAKDSYWMVEEFAERFDGFKVVAFYPATEKKETVATNLTEADADFIAGLNGALPDLIRHLGQALDENERLDEARDRAEGLAAEALLENAAFKEEIRSLERELDR</sequence>